<dbReference type="Proteomes" id="UP000823935">
    <property type="component" value="Unassembled WGS sequence"/>
</dbReference>
<evidence type="ECO:0000256" key="1">
    <source>
        <dbReference type="ARBA" id="ARBA00010699"/>
    </source>
</evidence>
<evidence type="ECO:0000259" key="8">
    <source>
        <dbReference type="Pfam" id="PF02911"/>
    </source>
</evidence>
<comment type="caution">
    <text evidence="9">The sequence shown here is derived from an EMBL/GenBank/DDBJ whole genome shotgun (WGS) entry which is preliminary data.</text>
</comment>
<dbReference type="InterPro" id="IPR005794">
    <property type="entry name" value="Fmt"/>
</dbReference>
<name>A0A9D1JIK1_9FIRM</name>
<keyword evidence="4 5" id="KW-0648">Protein biosynthesis</keyword>
<dbReference type="HAMAP" id="MF_00182">
    <property type="entry name" value="Formyl_trans"/>
    <property type="match status" value="1"/>
</dbReference>
<dbReference type="EC" id="2.1.2.9" evidence="2 5"/>
<dbReference type="CDD" id="cd08646">
    <property type="entry name" value="FMT_core_Met-tRNA-FMT_N"/>
    <property type="match status" value="1"/>
</dbReference>
<comment type="catalytic activity">
    <reaction evidence="5">
        <text>L-methionyl-tRNA(fMet) + (6R)-10-formyltetrahydrofolate = N-formyl-L-methionyl-tRNA(fMet) + (6S)-5,6,7,8-tetrahydrofolate + H(+)</text>
        <dbReference type="Rhea" id="RHEA:24380"/>
        <dbReference type="Rhea" id="RHEA-COMP:9952"/>
        <dbReference type="Rhea" id="RHEA-COMP:9953"/>
        <dbReference type="ChEBI" id="CHEBI:15378"/>
        <dbReference type="ChEBI" id="CHEBI:57453"/>
        <dbReference type="ChEBI" id="CHEBI:78530"/>
        <dbReference type="ChEBI" id="CHEBI:78844"/>
        <dbReference type="ChEBI" id="CHEBI:195366"/>
        <dbReference type="EC" id="2.1.2.9"/>
    </reaction>
</comment>
<dbReference type="NCBIfam" id="TIGR00460">
    <property type="entry name" value="fmt"/>
    <property type="match status" value="1"/>
</dbReference>
<dbReference type="InterPro" id="IPR036477">
    <property type="entry name" value="Formyl_transf_N_sf"/>
</dbReference>
<feature type="domain" description="Formyl transferase N-terminal" evidence="7">
    <location>
        <begin position="1"/>
        <end position="179"/>
    </location>
</feature>
<organism evidence="9 10">
    <name type="scientific">Candidatus Limivivens intestinipullorum</name>
    <dbReference type="NCBI Taxonomy" id="2840858"/>
    <lineage>
        <taxon>Bacteria</taxon>
        <taxon>Bacillati</taxon>
        <taxon>Bacillota</taxon>
        <taxon>Clostridia</taxon>
        <taxon>Lachnospirales</taxon>
        <taxon>Lachnospiraceae</taxon>
        <taxon>Lachnospiraceae incertae sedis</taxon>
        <taxon>Candidatus Limivivens</taxon>
    </lineage>
</organism>
<evidence type="ECO:0000256" key="3">
    <source>
        <dbReference type="ARBA" id="ARBA00022679"/>
    </source>
</evidence>
<dbReference type="InterPro" id="IPR041711">
    <property type="entry name" value="Met-tRNA-FMT_N"/>
</dbReference>
<dbReference type="FunFam" id="3.40.50.12230:FF:000001">
    <property type="entry name" value="Methionyl-tRNA formyltransferase"/>
    <property type="match status" value="1"/>
</dbReference>
<dbReference type="PROSITE" id="PS00373">
    <property type="entry name" value="GART"/>
    <property type="match status" value="1"/>
</dbReference>
<accession>A0A9D1JIK1</accession>
<feature type="region of interest" description="Disordered" evidence="6">
    <location>
        <begin position="255"/>
        <end position="276"/>
    </location>
</feature>
<keyword evidence="3 5" id="KW-0808">Transferase</keyword>
<evidence type="ECO:0000256" key="2">
    <source>
        <dbReference type="ARBA" id="ARBA00012261"/>
    </source>
</evidence>
<feature type="binding site" evidence="5">
    <location>
        <begin position="109"/>
        <end position="112"/>
    </location>
    <ligand>
        <name>(6S)-5,6,7,8-tetrahydrofolate</name>
        <dbReference type="ChEBI" id="CHEBI:57453"/>
    </ligand>
</feature>
<gene>
    <name evidence="5" type="primary">fmt</name>
    <name evidence="9" type="ORF">IAB44_00940</name>
</gene>
<evidence type="ECO:0000256" key="4">
    <source>
        <dbReference type="ARBA" id="ARBA00022917"/>
    </source>
</evidence>
<dbReference type="PANTHER" id="PTHR11138">
    <property type="entry name" value="METHIONYL-TRNA FORMYLTRANSFERASE"/>
    <property type="match status" value="1"/>
</dbReference>
<dbReference type="InterPro" id="IPR011034">
    <property type="entry name" value="Formyl_transferase-like_C_sf"/>
</dbReference>
<evidence type="ECO:0000256" key="6">
    <source>
        <dbReference type="SAM" id="MobiDB-lite"/>
    </source>
</evidence>
<dbReference type="CDD" id="cd08704">
    <property type="entry name" value="Met_tRNA_FMT_C"/>
    <property type="match status" value="1"/>
</dbReference>
<dbReference type="InterPro" id="IPR001555">
    <property type="entry name" value="GART_AS"/>
</dbReference>
<reference evidence="9" key="2">
    <citation type="journal article" date="2021" name="PeerJ">
        <title>Extensive microbial diversity within the chicken gut microbiome revealed by metagenomics and culture.</title>
        <authorList>
            <person name="Gilroy R."/>
            <person name="Ravi A."/>
            <person name="Getino M."/>
            <person name="Pursley I."/>
            <person name="Horton D.L."/>
            <person name="Alikhan N.F."/>
            <person name="Baker D."/>
            <person name="Gharbi K."/>
            <person name="Hall N."/>
            <person name="Watson M."/>
            <person name="Adriaenssens E.M."/>
            <person name="Foster-Nyarko E."/>
            <person name="Jarju S."/>
            <person name="Secka A."/>
            <person name="Antonio M."/>
            <person name="Oren A."/>
            <person name="Chaudhuri R.R."/>
            <person name="La Ragione R."/>
            <person name="Hildebrand F."/>
            <person name="Pallen M.J."/>
        </authorList>
    </citation>
    <scope>NUCLEOTIDE SEQUENCE</scope>
    <source>
        <strain evidence="9">CHK190-19873</strain>
    </source>
</reference>
<evidence type="ECO:0000256" key="5">
    <source>
        <dbReference type="HAMAP-Rule" id="MF_00182"/>
    </source>
</evidence>
<dbReference type="GO" id="GO:0004479">
    <property type="term" value="F:methionyl-tRNA formyltransferase activity"/>
    <property type="evidence" value="ECO:0007669"/>
    <property type="project" value="UniProtKB-UniRule"/>
</dbReference>
<reference evidence="9" key="1">
    <citation type="submission" date="2020-10" db="EMBL/GenBank/DDBJ databases">
        <authorList>
            <person name="Gilroy R."/>
        </authorList>
    </citation>
    <scope>NUCLEOTIDE SEQUENCE</scope>
    <source>
        <strain evidence="9">CHK190-19873</strain>
    </source>
</reference>
<evidence type="ECO:0000259" key="7">
    <source>
        <dbReference type="Pfam" id="PF00551"/>
    </source>
</evidence>
<dbReference type="EMBL" id="DVIQ01000004">
    <property type="protein sequence ID" value="HIS30110.1"/>
    <property type="molecule type" value="Genomic_DNA"/>
</dbReference>
<dbReference type="GO" id="GO:0005829">
    <property type="term" value="C:cytosol"/>
    <property type="evidence" value="ECO:0007669"/>
    <property type="project" value="TreeGrafter"/>
</dbReference>
<dbReference type="SUPFAM" id="SSF50486">
    <property type="entry name" value="FMT C-terminal domain-like"/>
    <property type="match status" value="1"/>
</dbReference>
<comment type="similarity">
    <text evidence="1 5">Belongs to the Fmt family.</text>
</comment>
<comment type="function">
    <text evidence="5">Attaches a formyl group to the free amino group of methionyl-tRNA(fMet). The formyl group appears to play a dual role in the initiator identity of N-formylmethionyl-tRNA by promoting its recognition by IF2 and preventing the misappropriation of this tRNA by the elongation apparatus.</text>
</comment>
<dbReference type="Gene3D" id="3.40.50.12230">
    <property type="match status" value="1"/>
</dbReference>
<dbReference type="InterPro" id="IPR005793">
    <property type="entry name" value="Formyl_trans_C"/>
</dbReference>
<protein>
    <recommendedName>
        <fullName evidence="2 5">Methionyl-tRNA formyltransferase</fullName>
        <ecNumber evidence="2 5">2.1.2.9</ecNumber>
    </recommendedName>
</protein>
<dbReference type="Pfam" id="PF02911">
    <property type="entry name" value="Formyl_trans_C"/>
    <property type="match status" value="1"/>
</dbReference>
<dbReference type="PANTHER" id="PTHR11138:SF5">
    <property type="entry name" value="METHIONYL-TRNA FORMYLTRANSFERASE, MITOCHONDRIAL"/>
    <property type="match status" value="1"/>
</dbReference>
<dbReference type="InterPro" id="IPR044135">
    <property type="entry name" value="Met-tRNA-FMT_C"/>
</dbReference>
<dbReference type="Pfam" id="PF00551">
    <property type="entry name" value="Formyl_trans_N"/>
    <property type="match status" value="1"/>
</dbReference>
<dbReference type="AlphaFoldDB" id="A0A9D1JIK1"/>
<dbReference type="InterPro" id="IPR002376">
    <property type="entry name" value="Formyl_transf_N"/>
</dbReference>
<feature type="domain" description="Formyl transferase C-terminal" evidence="8">
    <location>
        <begin position="204"/>
        <end position="320"/>
    </location>
</feature>
<evidence type="ECO:0000313" key="9">
    <source>
        <dbReference type="EMBL" id="HIS30110.1"/>
    </source>
</evidence>
<proteinExistence type="inferred from homology"/>
<dbReference type="SUPFAM" id="SSF53328">
    <property type="entry name" value="Formyltransferase"/>
    <property type="match status" value="1"/>
</dbReference>
<evidence type="ECO:0000313" key="10">
    <source>
        <dbReference type="Proteomes" id="UP000823935"/>
    </source>
</evidence>
<sequence>MRVVFMGTPDFSVGTLEALIASKHEVCAVVTQPDKPRGRGKAVQFTPVKEVAVRENIPVYQPKKVRDPEFVETLRGLGADVIVVVAFGQIIPQSILDLTKYGCINVHASLLPKYRGAAPIQWAVINGERESGVTTMQMDAGLDTGDMLLKTVVPLDEEETGGSLFEKLSKAGASLLLDTLSGLEVGTIVPEKQGETTTEYAKMLTKDMGRIDWSRDAVSIERLVRGLNPWPSAYTKINGKTLKIWKARALSEDGKKQAVSENGGAPKPEESGRGAAAPGTVLAAEGGKLWIQTGSGALSVEELQLEGKKRMDTAAFLRGYAIKEETVLCS</sequence>